<evidence type="ECO:0000313" key="6">
    <source>
        <dbReference type="EMBL" id="PHJ25177.1"/>
    </source>
</evidence>
<dbReference type="VEuPathDB" id="ToxoDB:CSUI_000958"/>
<dbReference type="InterPro" id="IPR011856">
    <property type="entry name" value="tRNA_endonuc-like_dom_sf"/>
</dbReference>
<dbReference type="GeneID" id="94424375"/>
<evidence type="ECO:0000256" key="3">
    <source>
        <dbReference type="ARBA" id="ARBA00034031"/>
    </source>
</evidence>
<evidence type="ECO:0000256" key="1">
    <source>
        <dbReference type="ARBA" id="ARBA00008078"/>
    </source>
</evidence>
<dbReference type="RefSeq" id="XP_067926849.1">
    <property type="nucleotide sequence ID" value="XM_068061164.1"/>
</dbReference>
<comment type="caution">
    <text evidence="6">The sequence shown here is derived from an EMBL/GenBank/DDBJ whole genome shotgun (WGS) entry which is preliminary data.</text>
</comment>
<gene>
    <name evidence="6" type="ORF">CSUI_000958</name>
</gene>
<reference evidence="6 7" key="1">
    <citation type="journal article" date="2017" name="Int. J. Parasitol.">
        <title>The genome of the protozoan parasite Cystoisospora suis and a reverse vaccinology approach to identify vaccine candidates.</title>
        <authorList>
            <person name="Palmieri N."/>
            <person name="Shrestha A."/>
            <person name="Ruttkowski B."/>
            <person name="Beck T."/>
            <person name="Vogl C."/>
            <person name="Tomley F."/>
            <person name="Blake D.P."/>
            <person name="Joachim A."/>
        </authorList>
    </citation>
    <scope>NUCLEOTIDE SEQUENCE [LARGE SCALE GENOMIC DNA]</scope>
    <source>
        <strain evidence="6 7">Wien I</strain>
    </source>
</reference>
<evidence type="ECO:0000313" key="7">
    <source>
        <dbReference type="Proteomes" id="UP000221165"/>
    </source>
</evidence>
<dbReference type="InterPro" id="IPR006677">
    <property type="entry name" value="tRNA_intron_Endonuc_cat-like"/>
</dbReference>
<dbReference type="CDD" id="cd22363">
    <property type="entry name" value="tRNA-intron_lyase_C"/>
    <property type="match status" value="1"/>
</dbReference>
<accession>A0A2C6LAE5</accession>
<dbReference type="Gene3D" id="3.40.1350.10">
    <property type="match status" value="1"/>
</dbReference>
<dbReference type="EMBL" id="MIGC01000378">
    <property type="protein sequence ID" value="PHJ25177.1"/>
    <property type="molecule type" value="Genomic_DNA"/>
</dbReference>
<comment type="similarity">
    <text evidence="1">Belongs to the tRNA-intron endonuclease family.</text>
</comment>
<proteinExistence type="inferred from homology"/>
<organism evidence="6 7">
    <name type="scientific">Cystoisospora suis</name>
    <dbReference type="NCBI Taxonomy" id="483139"/>
    <lineage>
        <taxon>Eukaryota</taxon>
        <taxon>Sar</taxon>
        <taxon>Alveolata</taxon>
        <taxon>Apicomplexa</taxon>
        <taxon>Conoidasida</taxon>
        <taxon>Coccidia</taxon>
        <taxon>Eucoccidiorida</taxon>
        <taxon>Eimeriorina</taxon>
        <taxon>Sarcocystidae</taxon>
        <taxon>Cystoisospora</taxon>
    </lineage>
</organism>
<dbReference type="SUPFAM" id="SSF53032">
    <property type="entry name" value="tRNA-intron endonuclease catalytic domain-like"/>
    <property type="match status" value="1"/>
</dbReference>
<protein>
    <recommendedName>
        <fullName evidence="2">tRNA-intron lyase</fullName>
        <ecNumber evidence="2">4.6.1.16</ecNumber>
    </recommendedName>
</protein>
<feature type="domain" description="tRNA intron endonuclease catalytic" evidence="5">
    <location>
        <begin position="156"/>
        <end position="198"/>
    </location>
</feature>
<evidence type="ECO:0000256" key="4">
    <source>
        <dbReference type="SAM" id="MobiDB-lite"/>
    </source>
</evidence>
<dbReference type="GO" id="GO:0003676">
    <property type="term" value="F:nucleic acid binding"/>
    <property type="evidence" value="ECO:0007669"/>
    <property type="project" value="InterPro"/>
</dbReference>
<feature type="region of interest" description="Disordered" evidence="4">
    <location>
        <begin position="1"/>
        <end position="25"/>
    </location>
</feature>
<dbReference type="AlphaFoldDB" id="A0A2C6LAE5"/>
<evidence type="ECO:0000256" key="2">
    <source>
        <dbReference type="ARBA" id="ARBA00012573"/>
    </source>
</evidence>
<dbReference type="InterPro" id="IPR036167">
    <property type="entry name" value="tRNA_intron_Endo_cat-like_sf"/>
</dbReference>
<dbReference type="EC" id="4.6.1.16" evidence="2"/>
<dbReference type="OrthoDB" id="48041at2759"/>
<dbReference type="GO" id="GO:0000213">
    <property type="term" value="F:tRNA-intron lyase activity"/>
    <property type="evidence" value="ECO:0007669"/>
    <property type="project" value="UniProtKB-EC"/>
</dbReference>
<evidence type="ECO:0000259" key="5">
    <source>
        <dbReference type="Pfam" id="PF01974"/>
    </source>
</evidence>
<dbReference type="Pfam" id="PF01974">
    <property type="entry name" value="tRNA_int_endo"/>
    <property type="match status" value="1"/>
</dbReference>
<feature type="region of interest" description="Disordered" evidence="4">
    <location>
        <begin position="236"/>
        <end position="255"/>
    </location>
</feature>
<sequence>MKKSTERSPVEITGRQARRSSGQKQPVGACLRHAGACQTHCLPDDEAHCKCNPVHNRMRIRGENERSRVCSAVSAKGISEGQEVFSKNSLFLGTGSSPRSPTCSPLHSDVSGTCPSPCAASTLDPSPECSSPPHPLFYMAENESISISSRQMIVARAIVSTDLRARGFFVRDGLTYGSDWLLYPLRPSDCHAVALVFVFVFPCSCNRAPSQADRGQEAVFQFADCMRCGAGQSARRVQEKTRTRGSAATGAGGAGAESYLPTDSAGGHSGSAEGLSGGIVCAALPVAALVRMERLAAAVGKRAILALVDSSLRRLPKYVQLSWIGEG</sequence>
<comment type="catalytic activity">
    <reaction evidence="3">
        <text>pretRNA = a 3'-half-tRNA molecule with a 5'-OH end + a 5'-half-tRNA molecule with a 2',3'-cyclic phosphate end + an intron with a 2',3'-cyclic phosphate and a 5'-hydroxyl terminus.</text>
        <dbReference type="EC" id="4.6.1.16"/>
    </reaction>
</comment>
<dbReference type="GO" id="GO:0006388">
    <property type="term" value="P:tRNA splicing, via endonucleolytic cleavage and ligation"/>
    <property type="evidence" value="ECO:0007669"/>
    <property type="project" value="InterPro"/>
</dbReference>
<dbReference type="Proteomes" id="UP000221165">
    <property type="component" value="Unassembled WGS sequence"/>
</dbReference>
<dbReference type="GO" id="GO:0005634">
    <property type="term" value="C:nucleus"/>
    <property type="evidence" value="ECO:0007669"/>
    <property type="project" value="UniProtKB-ARBA"/>
</dbReference>
<keyword evidence="7" id="KW-1185">Reference proteome</keyword>
<name>A0A2C6LAE5_9APIC</name>